<dbReference type="Proteomes" id="UP000602076">
    <property type="component" value="Unassembled WGS sequence"/>
</dbReference>
<keyword evidence="4 6" id="KW-1133">Transmembrane helix</keyword>
<sequence>MKIGARILKTGIAIILALTLAQMLKLPSPAFAGIAAIFAIQPTIFRSYRTIIEQVQGNVIGAIVAILFVLAFGNHAFLVGLACIIIIIINVRLKSENTISLSVVTVIAIMESQTGHFLEFALLRFFSIMLGIFSAFIVNLFFLPPKYETKLYTTITEVTEDIYRWIRISTRNLSEHTHLKGEIQNLKERILRLEQFYLMYKEDRELFKKDKRAKARKLVVYRQMIATTRRLFDILRKMNKYENQIHHMPEEFRTTIRDQLDYLIVQHEQIHLKYARRIRTSVTFEKEQNKTNKELFDLVLSLQHKTDEDTEAYIYHMMGLVSTIIDYEEMIEHLDKLINSFQSFHKDDDEIKVVTMVEN</sequence>
<proteinExistence type="predicted"/>
<evidence type="ECO:0000256" key="6">
    <source>
        <dbReference type="SAM" id="Phobius"/>
    </source>
</evidence>
<dbReference type="RefSeq" id="WP_190998263.1">
    <property type="nucleotide sequence ID" value="NZ_JACXSI010000023.1"/>
</dbReference>
<evidence type="ECO:0000313" key="7">
    <source>
        <dbReference type="EMBL" id="MBD3108725.1"/>
    </source>
</evidence>
<evidence type="ECO:0000256" key="2">
    <source>
        <dbReference type="ARBA" id="ARBA00022475"/>
    </source>
</evidence>
<dbReference type="InterPro" id="IPR010343">
    <property type="entry name" value="ArAE_1"/>
</dbReference>
<reference evidence="7" key="1">
    <citation type="submission" date="2020-09" db="EMBL/GenBank/DDBJ databases">
        <title>Bacillus faecalis sp. nov., a moderately halophilic bacterium isolated from cow faeces.</title>
        <authorList>
            <person name="Jiang L."/>
            <person name="Lee J."/>
        </authorList>
    </citation>
    <scope>NUCLEOTIDE SEQUENCE</scope>
    <source>
        <strain evidence="7">AGMB 02131</strain>
    </source>
</reference>
<comment type="subcellular location">
    <subcellularLocation>
        <location evidence="1">Cell membrane</location>
        <topology evidence="1">Multi-pass membrane protein</topology>
    </subcellularLocation>
</comment>
<keyword evidence="3 6" id="KW-0812">Transmembrane</keyword>
<dbReference type="PANTHER" id="PTHR30509">
    <property type="entry name" value="P-HYDROXYBENZOIC ACID EFFLUX PUMP SUBUNIT-RELATED"/>
    <property type="match status" value="1"/>
</dbReference>
<dbReference type="Pfam" id="PF06081">
    <property type="entry name" value="ArAE_1"/>
    <property type="match status" value="1"/>
</dbReference>
<accession>A0A927HAI7</accession>
<evidence type="ECO:0000256" key="5">
    <source>
        <dbReference type="ARBA" id="ARBA00023136"/>
    </source>
</evidence>
<keyword evidence="8" id="KW-1185">Reference proteome</keyword>
<evidence type="ECO:0000313" key="8">
    <source>
        <dbReference type="Proteomes" id="UP000602076"/>
    </source>
</evidence>
<evidence type="ECO:0000256" key="3">
    <source>
        <dbReference type="ARBA" id="ARBA00022692"/>
    </source>
</evidence>
<feature type="transmembrane region" description="Helical" evidence="6">
    <location>
        <begin position="63"/>
        <end position="91"/>
    </location>
</feature>
<feature type="transmembrane region" description="Helical" evidence="6">
    <location>
        <begin position="121"/>
        <end position="143"/>
    </location>
</feature>
<organism evidence="7 8">
    <name type="scientific">Peribacillus faecalis</name>
    <dbReference type="NCBI Taxonomy" id="2772559"/>
    <lineage>
        <taxon>Bacteria</taxon>
        <taxon>Bacillati</taxon>
        <taxon>Bacillota</taxon>
        <taxon>Bacilli</taxon>
        <taxon>Bacillales</taxon>
        <taxon>Bacillaceae</taxon>
        <taxon>Peribacillus</taxon>
    </lineage>
</organism>
<keyword evidence="2" id="KW-1003">Cell membrane</keyword>
<gene>
    <name evidence="7" type="ORF">IEO70_10135</name>
</gene>
<evidence type="ECO:0000256" key="4">
    <source>
        <dbReference type="ARBA" id="ARBA00022989"/>
    </source>
</evidence>
<keyword evidence="5 6" id="KW-0472">Membrane</keyword>
<evidence type="ECO:0000256" key="1">
    <source>
        <dbReference type="ARBA" id="ARBA00004651"/>
    </source>
</evidence>
<name>A0A927HAI7_9BACI</name>
<dbReference type="EMBL" id="JACXSI010000023">
    <property type="protein sequence ID" value="MBD3108725.1"/>
    <property type="molecule type" value="Genomic_DNA"/>
</dbReference>
<dbReference type="PANTHER" id="PTHR30509:SF27">
    <property type="entry name" value="UPF0421 PROTEIN YGAE"/>
    <property type="match status" value="1"/>
</dbReference>
<protein>
    <submittedName>
        <fullName evidence="7">Aromatic acid exporter family protein</fullName>
    </submittedName>
</protein>
<dbReference type="AlphaFoldDB" id="A0A927HAI7"/>
<dbReference type="GO" id="GO:0005886">
    <property type="term" value="C:plasma membrane"/>
    <property type="evidence" value="ECO:0007669"/>
    <property type="project" value="UniProtKB-SubCell"/>
</dbReference>
<comment type="caution">
    <text evidence="7">The sequence shown here is derived from an EMBL/GenBank/DDBJ whole genome shotgun (WGS) entry which is preliminary data.</text>
</comment>